<evidence type="ECO:0000256" key="5">
    <source>
        <dbReference type="ARBA" id="ARBA00022692"/>
    </source>
</evidence>
<feature type="compositionally biased region" description="Polar residues" evidence="9">
    <location>
        <begin position="1"/>
        <end position="11"/>
    </location>
</feature>
<comment type="similarity">
    <text evidence="2">Belongs to the outer membrane factor (OMF) (TC 1.B.17) family.</text>
</comment>
<dbReference type="AlphaFoldDB" id="A0A3D4VBX6"/>
<dbReference type="Proteomes" id="UP000264071">
    <property type="component" value="Unassembled WGS sequence"/>
</dbReference>
<dbReference type="GO" id="GO:0015288">
    <property type="term" value="F:porin activity"/>
    <property type="evidence" value="ECO:0007669"/>
    <property type="project" value="TreeGrafter"/>
</dbReference>
<keyword evidence="3" id="KW-0813">Transport</keyword>
<dbReference type="EMBL" id="DPIY01000011">
    <property type="protein sequence ID" value="HCT58605.1"/>
    <property type="molecule type" value="Genomic_DNA"/>
</dbReference>
<keyword evidence="8" id="KW-0175">Coiled coil</keyword>
<sequence length="478" mass="50571">MTYSILQTSDDSGPDRLGHGGPRRGSSRAPASRARIVAATVAGLFLALGGSQAEAQTRITLGDAARLAAKQNGAIDISKARVEQAAARATQRRGALFPDLAGAIIQSERTLNTATFGFSFVNPVTGAPMMRPDGELLGPVPTIDLRYRVQAPLLDLGKWGSWRAAQASTTAAGAEVNAQAEGAAAAAAATYVRAARAEAQLSARRADSTLAADLLGIARDQLQAGVGIALDVTRAESQLANVRAQIIMARNDRDRTLLELKRITGVAADASLELADSLAGLPLASALPSASEALTAALDTRADVRALKAQEFAQQQSAKAIRWERAPQLGLTVDHGVIGRNYERLLPTYTWGVQLSVGVFDGFRRESRLEEQVAAARETDARLRDLRAQSSLEVRAALLDLGSAQEQVDAVRERLRLAEQEVSQAQERFRAGVAGNADVITALLSLNQARTLRNDALAAYHGARVALAKAMGDAQKLP</sequence>
<evidence type="ECO:0000256" key="8">
    <source>
        <dbReference type="SAM" id="Coils"/>
    </source>
</evidence>
<protein>
    <submittedName>
        <fullName evidence="10">TolC family protein</fullName>
    </submittedName>
</protein>
<proteinExistence type="inferred from homology"/>
<name>A0A3D4VBX6_9BACT</name>
<dbReference type="InterPro" id="IPR051906">
    <property type="entry name" value="TolC-like"/>
</dbReference>
<evidence type="ECO:0000256" key="6">
    <source>
        <dbReference type="ARBA" id="ARBA00023136"/>
    </source>
</evidence>
<keyword evidence="7" id="KW-0998">Cell outer membrane</keyword>
<evidence type="ECO:0000256" key="1">
    <source>
        <dbReference type="ARBA" id="ARBA00004442"/>
    </source>
</evidence>
<dbReference type="InterPro" id="IPR003423">
    <property type="entry name" value="OMP_efflux"/>
</dbReference>
<dbReference type="GO" id="GO:0015562">
    <property type="term" value="F:efflux transmembrane transporter activity"/>
    <property type="evidence" value="ECO:0007669"/>
    <property type="project" value="InterPro"/>
</dbReference>
<comment type="caution">
    <text evidence="10">The sequence shown here is derived from an EMBL/GenBank/DDBJ whole genome shotgun (WGS) entry which is preliminary data.</text>
</comment>
<dbReference type="SUPFAM" id="SSF56954">
    <property type="entry name" value="Outer membrane efflux proteins (OEP)"/>
    <property type="match status" value="1"/>
</dbReference>
<evidence type="ECO:0000256" key="2">
    <source>
        <dbReference type="ARBA" id="ARBA00007613"/>
    </source>
</evidence>
<dbReference type="PANTHER" id="PTHR30026:SF20">
    <property type="entry name" value="OUTER MEMBRANE PROTEIN TOLC"/>
    <property type="match status" value="1"/>
</dbReference>
<dbReference type="Gene3D" id="1.20.1600.10">
    <property type="entry name" value="Outer membrane efflux proteins (OEP)"/>
    <property type="match status" value="1"/>
</dbReference>
<evidence type="ECO:0000256" key="9">
    <source>
        <dbReference type="SAM" id="MobiDB-lite"/>
    </source>
</evidence>
<organism evidence="10 11">
    <name type="scientific">Gemmatimonas aurantiaca</name>
    <dbReference type="NCBI Taxonomy" id="173480"/>
    <lineage>
        <taxon>Bacteria</taxon>
        <taxon>Pseudomonadati</taxon>
        <taxon>Gemmatimonadota</taxon>
        <taxon>Gemmatimonadia</taxon>
        <taxon>Gemmatimonadales</taxon>
        <taxon>Gemmatimonadaceae</taxon>
        <taxon>Gemmatimonas</taxon>
    </lineage>
</organism>
<comment type="subcellular location">
    <subcellularLocation>
        <location evidence="1">Cell outer membrane</location>
    </subcellularLocation>
</comment>
<dbReference type="OMA" id="RGENAHE"/>
<keyword evidence="4" id="KW-1134">Transmembrane beta strand</keyword>
<evidence type="ECO:0000313" key="11">
    <source>
        <dbReference type="Proteomes" id="UP000264071"/>
    </source>
</evidence>
<evidence type="ECO:0000256" key="7">
    <source>
        <dbReference type="ARBA" id="ARBA00023237"/>
    </source>
</evidence>
<feature type="region of interest" description="Disordered" evidence="9">
    <location>
        <begin position="1"/>
        <end position="32"/>
    </location>
</feature>
<dbReference type="Pfam" id="PF02321">
    <property type="entry name" value="OEP"/>
    <property type="match status" value="2"/>
</dbReference>
<gene>
    <name evidence="10" type="ORF">DGD08_15480</name>
</gene>
<feature type="coiled-coil region" evidence="8">
    <location>
        <begin position="369"/>
        <end position="428"/>
    </location>
</feature>
<dbReference type="GO" id="GO:0009279">
    <property type="term" value="C:cell outer membrane"/>
    <property type="evidence" value="ECO:0007669"/>
    <property type="project" value="UniProtKB-SubCell"/>
</dbReference>
<evidence type="ECO:0000256" key="3">
    <source>
        <dbReference type="ARBA" id="ARBA00022448"/>
    </source>
</evidence>
<evidence type="ECO:0000313" key="10">
    <source>
        <dbReference type="EMBL" id="HCT58605.1"/>
    </source>
</evidence>
<dbReference type="GO" id="GO:1990281">
    <property type="term" value="C:efflux pump complex"/>
    <property type="evidence" value="ECO:0007669"/>
    <property type="project" value="TreeGrafter"/>
</dbReference>
<dbReference type="PANTHER" id="PTHR30026">
    <property type="entry name" value="OUTER MEMBRANE PROTEIN TOLC"/>
    <property type="match status" value="1"/>
</dbReference>
<accession>A0A3D4VBX6</accession>
<keyword evidence="6" id="KW-0472">Membrane</keyword>
<keyword evidence="5" id="KW-0812">Transmembrane</keyword>
<reference evidence="10 11" key="1">
    <citation type="journal article" date="2018" name="Nat. Biotechnol.">
        <title>A standardized bacterial taxonomy based on genome phylogeny substantially revises the tree of life.</title>
        <authorList>
            <person name="Parks D.H."/>
            <person name="Chuvochina M."/>
            <person name="Waite D.W."/>
            <person name="Rinke C."/>
            <person name="Skarshewski A."/>
            <person name="Chaumeil P.A."/>
            <person name="Hugenholtz P."/>
        </authorList>
    </citation>
    <scope>NUCLEOTIDE SEQUENCE [LARGE SCALE GENOMIC DNA]</scope>
    <source>
        <strain evidence="10">UBA8844</strain>
    </source>
</reference>
<evidence type="ECO:0000256" key="4">
    <source>
        <dbReference type="ARBA" id="ARBA00022452"/>
    </source>
</evidence>